<evidence type="ECO:0000259" key="6">
    <source>
        <dbReference type="Pfam" id="PF03328"/>
    </source>
</evidence>
<dbReference type="InterPro" id="IPR015813">
    <property type="entry name" value="Pyrv/PenolPyrv_kinase-like_dom"/>
</dbReference>
<evidence type="ECO:0000256" key="1">
    <source>
        <dbReference type="ARBA" id="ARBA00001946"/>
    </source>
</evidence>
<feature type="binding site" evidence="4">
    <location>
        <position position="135"/>
    </location>
    <ligand>
        <name>substrate</name>
    </ligand>
</feature>
<evidence type="ECO:0000256" key="4">
    <source>
        <dbReference type="PIRSR" id="PIRSR015582-1"/>
    </source>
</evidence>
<feature type="binding site" evidence="5">
    <location>
        <position position="135"/>
    </location>
    <ligand>
        <name>Mg(2+)</name>
        <dbReference type="ChEBI" id="CHEBI:18420"/>
    </ligand>
</feature>
<comment type="cofactor">
    <cofactor evidence="1">
        <name>Mg(2+)</name>
        <dbReference type="ChEBI" id="CHEBI:18420"/>
    </cofactor>
</comment>
<protein>
    <submittedName>
        <fullName evidence="7">Citrate lyase subunit beta-like protein</fullName>
    </submittedName>
</protein>
<accession>S5SRF5</accession>
<keyword evidence="7" id="KW-0456">Lyase</keyword>
<dbReference type="KEGG" id="cmd:B841_00420"/>
<gene>
    <name evidence="7" type="ORF">B841_00420</name>
</gene>
<dbReference type="PATRIC" id="fig|1224163.3.peg.84"/>
<proteinExistence type="predicted"/>
<dbReference type="PIRSF" id="PIRSF015582">
    <property type="entry name" value="Cit_lyase_B"/>
    <property type="match status" value="1"/>
</dbReference>
<feature type="binding site" evidence="5">
    <location>
        <position position="161"/>
    </location>
    <ligand>
        <name>Mg(2+)</name>
        <dbReference type="ChEBI" id="CHEBI:18420"/>
    </ligand>
</feature>
<dbReference type="PANTHER" id="PTHR32308">
    <property type="entry name" value="LYASE BETA SUBUNIT, PUTATIVE (AFU_ORTHOLOGUE AFUA_4G13030)-RELATED"/>
    <property type="match status" value="1"/>
</dbReference>
<name>S5SRF5_9CORY</name>
<evidence type="ECO:0000313" key="7">
    <source>
        <dbReference type="EMBL" id="AGS33567.1"/>
    </source>
</evidence>
<dbReference type="GO" id="GO:0006107">
    <property type="term" value="P:oxaloacetate metabolic process"/>
    <property type="evidence" value="ECO:0007669"/>
    <property type="project" value="TreeGrafter"/>
</dbReference>
<dbReference type="InterPro" id="IPR005000">
    <property type="entry name" value="Aldolase/citrate-lyase_domain"/>
</dbReference>
<dbReference type="eggNOG" id="COG2301">
    <property type="taxonomic scope" value="Bacteria"/>
</dbReference>
<dbReference type="STRING" id="1224163.B841_00420"/>
<dbReference type="RefSeq" id="WP_020933502.1">
    <property type="nucleotide sequence ID" value="NC_021915.1"/>
</dbReference>
<dbReference type="AlphaFoldDB" id="S5SRF5"/>
<dbReference type="SUPFAM" id="SSF51621">
    <property type="entry name" value="Phosphoenolpyruvate/pyruvate domain"/>
    <property type="match status" value="1"/>
</dbReference>
<evidence type="ECO:0000256" key="5">
    <source>
        <dbReference type="PIRSR" id="PIRSR015582-2"/>
    </source>
</evidence>
<evidence type="ECO:0000256" key="2">
    <source>
        <dbReference type="ARBA" id="ARBA00022723"/>
    </source>
</evidence>
<dbReference type="Pfam" id="PF03328">
    <property type="entry name" value="HpcH_HpaI"/>
    <property type="match status" value="1"/>
</dbReference>
<dbReference type="EMBL" id="CP003924">
    <property type="protein sequence ID" value="AGS33567.1"/>
    <property type="molecule type" value="Genomic_DNA"/>
</dbReference>
<dbReference type="InterPro" id="IPR011206">
    <property type="entry name" value="Citrate_lyase_beta/mcl1/mcl2"/>
</dbReference>
<dbReference type="Proteomes" id="UP000015388">
    <property type="component" value="Chromosome"/>
</dbReference>
<reference evidence="7 8" key="1">
    <citation type="submission" date="2012-11" db="EMBL/GenBank/DDBJ databases">
        <title>The complete genome sequence of Corynebacterium maris Coryn-1 (=DSM 45190).</title>
        <authorList>
            <person name="Schaffert L."/>
            <person name="Albersmeier A."/>
            <person name="Kalinowski J."/>
            <person name="Ruckert C."/>
        </authorList>
    </citation>
    <scope>NUCLEOTIDE SEQUENCE [LARGE SCALE GENOMIC DNA]</scope>
    <source>
        <strain evidence="8">Coryn-1</strain>
    </source>
</reference>
<feature type="binding site" evidence="4">
    <location>
        <position position="77"/>
    </location>
    <ligand>
        <name>substrate</name>
    </ligand>
</feature>
<organism evidence="7 8">
    <name type="scientific">Corynebacterium maris DSM 45190</name>
    <dbReference type="NCBI Taxonomy" id="1224163"/>
    <lineage>
        <taxon>Bacteria</taxon>
        <taxon>Bacillati</taxon>
        <taxon>Actinomycetota</taxon>
        <taxon>Actinomycetes</taxon>
        <taxon>Mycobacteriales</taxon>
        <taxon>Corynebacteriaceae</taxon>
        <taxon>Corynebacterium</taxon>
    </lineage>
</organism>
<feature type="domain" description="HpcH/HpaI aldolase/citrate lyase" evidence="6">
    <location>
        <begin position="14"/>
        <end position="228"/>
    </location>
</feature>
<evidence type="ECO:0000313" key="8">
    <source>
        <dbReference type="Proteomes" id="UP000015388"/>
    </source>
</evidence>
<dbReference type="GO" id="GO:0016829">
    <property type="term" value="F:lyase activity"/>
    <property type="evidence" value="ECO:0007669"/>
    <property type="project" value="UniProtKB-KW"/>
</dbReference>
<keyword evidence="2 5" id="KW-0479">Metal-binding</keyword>
<evidence type="ECO:0000256" key="3">
    <source>
        <dbReference type="ARBA" id="ARBA00022842"/>
    </source>
</evidence>
<dbReference type="GO" id="GO:0000287">
    <property type="term" value="F:magnesium ion binding"/>
    <property type="evidence" value="ECO:0007669"/>
    <property type="project" value="TreeGrafter"/>
</dbReference>
<keyword evidence="8" id="KW-1185">Reference proteome</keyword>
<dbReference type="PANTHER" id="PTHR32308:SF10">
    <property type="entry name" value="CITRATE LYASE SUBUNIT BETA"/>
    <property type="match status" value="1"/>
</dbReference>
<keyword evidence="3 5" id="KW-0460">Magnesium</keyword>
<dbReference type="InterPro" id="IPR040442">
    <property type="entry name" value="Pyrv_kinase-like_dom_sf"/>
</dbReference>
<dbReference type="Gene3D" id="3.20.20.60">
    <property type="entry name" value="Phosphoenolpyruvate-binding domains"/>
    <property type="match status" value="1"/>
</dbReference>
<sequence>MTDQHFRHMLNIAQTALFSPGDRPDRVRKSLAGDADLVIADLEDAVAADAKEQARVNVADILEDDAAFTDRSGMVVRISEPRSPAGEADLAALADLSEAARARLAVMTAKTQSADDVAAVFAQLGEDVPVIALIESARGVLNAVEIAEHASVVRLALGGIDLAADLGCDVDSATTAHARAQLVLASAAAGLAGPIASPCPNFRDPEVVADAARSARSNGLSGILCIHPAQLDPATQAFAPSEEDVAWARKVVEAADGATALDGQMIDRPVILKAQAVLAAVGQTERH</sequence>
<dbReference type="HOGENOM" id="CLU_044864_2_0_11"/>